<evidence type="ECO:0000313" key="2">
    <source>
        <dbReference type="Proteomes" id="UP000695026"/>
    </source>
</evidence>
<dbReference type="RefSeq" id="XP_025027505.1">
    <property type="nucleotide sequence ID" value="XM_025171737.1"/>
</dbReference>
<feature type="region of interest" description="Disordered" evidence="1">
    <location>
        <begin position="1"/>
        <end position="84"/>
    </location>
</feature>
<dbReference type="Proteomes" id="UP000695026">
    <property type="component" value="Unplaced"/>
</dbReference>
<reference evidence="3" key="1">
    <citation type="submission" date="2025-08" db="UniProtKB">
        <authorList>
            <consortium name="RefSeq"/>
        </authorList>
    </citation>
    <scope>IDENTIFICATION</scope>
    <source>
        <tissue evidence="3">Liver</tissue>
    </source>
</reference>
<feature type="compositionally biased region" description="Basic and acidic residues" evidence="1">
    <location>
        <begin position="1"/>
        <end position="10"/>
    </location>
</feature>
<proteinExistence type="predicted"/>
<accession>A0A9F5ILT2</accession>
<organism evidence="2 3">
    <name type="scientific">Python bivittatus</name>
    <name type="common">Burmese python</name>
    <name type="synonym">Python molurus bivittatus</name>
    <dbReference type="NCBI Taxonomy" id="176946"/>
    <lineage>
        <taxon>Eukaryota</taxon>
        <taxon>Metazoa</taxon>
        <taxon>Chordata</taxon>
        <taxon>Craniata</taxon>
        <taxon>Vertebrata</taxon>
        <taxon>Euteleostomi</taxon>
        <taxon>Lepidosauria</taxon>
        <taxon>Squamata</taxon>
        <taxon>Bifurcata</taxon>
        <taxon>Unidentata</taxon>
        <taxon>Episquamata</taxon>
        <taxon>Toxicofera</taxon>
        <taxon>Serpentes</taxon>
        <taxon>Henophidia</taxon>
        <taxon>Pythonidae</taxon>
        <taxon>Python</taxon>
    </lineage>
</organism>
<protein>
    <submittedName>
        <fullName evidence="3">Uncharacterized protein LOC112541590</fullName>
    </submittedName>
</protein>
<sequence length="201" mass="21149">MLEADNHFNDSGKGINSYSTGESNAESRSRGGGRRRRRRRRRRKSGEEGVRGAAGAPAELKLSAKRRGGRPPRSAGWGSLGANLPGGKRARFCSGDGGAPQLGSLGARVRGAQSEVPGRKGSGARAAGVARLRRPGRGDAPVRARRLARPPGAWPSYGGGGRDRGSAALLRRILNSVEPRKFQGFDPFLTAHSTCCIVASL</sequence>
<evidence type="ECO:0000256" key="1">
    <source>
        <dbReference type="SAM" id="MobiDB-lite"/>
    </source>
</evidence>
<name>A0A9F5ILT2_PYTBI</name>
<dbReference type="KEGG" id="pbi:112541590"/>
<evidence type="ECO:0000313" key="3">
    <source>
        <dbReference type="RefSeq" id="XP_025027505.1"/>
    </source>
</evidence>
<keyword evidence="2" id="KW-1185">Reference proteome</keyword>
<dbReference type="AlphaFoldDB" id="A0A9F5ILT2"/>
<gene>
    <name evidence="3" type="primary">LOC112541590</name>
</gene>
<feature type="compositionally biased region" description="Basic residues" evidence="1">
    <location>
        <begin position="31"/>
        <end position="44"/>
    </location>
</feature>
<dbReference type="GeneID" id="112541590"/>
<feature type="region of interest" description="Disordered" evidence="1">
    <location>
        <begin position="110"/>
        <end position="129"/>
    </location>
</feature>
<feature type="compositionally biased region" description="Polar residues" evidence="1">
    <location>
        <begin position="14"/>
        <end position="24"/>
    </location>
</feature>